<dbReference type="AlphaFoldDB" id="A0AAV0XPS4"/>
<reference evidence="1 2" key="1">
    <citation type="submission" date="2023-01" db="EMBL/GenBank/DDBJ databases">
        <authorList>
            <person name="Whitehead M."/>
        </authorList>
    </citation>
    <scope>NUCLEOTIDE SEQUENCE [LARGE SCALE GENOMIC DNA]</scope>
</reference>
<protein>
    <submittedName>
        <fullName evidence="1">Uncharacterized protein</fullName>
    </submittedName>
</protein>
<accession>A0AAV0XPS4</accession>
<gene>
    <name evidence="1" type="ORF">MEUPH1_LOCUS23869</name>
</gene>
<sequence>MKFNDFFDWKTFTSSVMGKTLMTDNKKVVKITKMKSVQFTKGEGIEVFIDYDEQFQNIMIQHSSRIRKSKKANT</sequence>
<evidence type="ECO:0000313" key="1">
    <source>
        <dbReference type="EMBL" id="CAI6369654.1"/>
    </source>
</evidence>
<proteinExistence type="predicted"/>
<name>A0AAV0XPS4_9HEMI</name>
<dbReference type="Proteomes" id="UP001160148">
    <property type="component" value="Unassembled WGS sequence"/>
</dbReference>
<dbReference type="EMBL" id="CARXXK010000007">
    <property type="protein sequence ID" value="CAI6369654.1"/>
    <property type="molecule type" value="Genomic_DNA"/>
</dbReference>
<evidence type="ECO:0000313" key="2">
    <source>
        <dbReference type="Proteomes" id="UP001160148"/>
    </source>
</evidence>
<keyword evidence="2" id="KW-1185">Reference proteome</keyword>
<organism evidence="1 2">
    <name type="scientific">Macrosiphum euphorbiae</name>
    <name type="common">potato aphid</name>
    <dbReference type="NCBI Taxonomy" id="13131"/>
    <lineage>
        <taxon>Eukaryota</taxon>
        <taxon>Metazoa</taxon>
        <taxon>Ecdysozoa</taxon>
        <taxon>Arthropoda</taxon>
        <taxon>Hexapoda</taxon>
        <taxon>Insecta</taxon>
        <taxon>Pterygota</taxon>
        <taxon>Neoptera</taxon>
        <taxon>Paraneoptera</taxon>
        <taxon>Hemiptera</taxon>
        <taxon>Sternorrhyncha</taxon>
        <taxon>Aphidomorpha</taxon>
        <taxon>Aphidoidea</taxon>
        <taxon>Aphididae</taxon>
        <taxon>Macrosiphini</taxon>
        <taxon>Macrosiphum</taxon>
    </lineage>
</organism>
<comment type="caution">
    <text evidence="1">The sequence shown here is derived from an EMBL/GenBank/DDBJ whole genome shotgun (WGS) entry which is preliminary data.</text>
</comment>